<dbReference type="Proteomes" id="UP000054805">
    <property type="component" value="Unassembled WGS sequence"/>
</dbReference>
<protein>
    <submittedName>
        <fullName evidence="1">Uncharacterized protein</fullName>
    </submittedName>
</protein>
<evidence type="ECO:0000313" key="2">
    <source>
        <dbReference type="Proteomes" id="UP000054805"/>
    </source>
</evidence>
<evidence type="ECO:0000313" key="1">
    <source>
        <dbReference type="EMBL" id="KRY96692.1"/>
    </source>
</evidence>
<gene>
    <name evidence="1" type="ORF">T4B_12614</name>
</gene>
<proteinExistence type="predicted"/>
<keyword evidence="2" id="KW-1185">Reference proteome</keyword>
<dbReference type="EMBL" id="JYDS01002978">
    <property type="protein sequence ID" value="KRY96692.1"/>
    <property type="molecule type" value="Genomic_DNA"/>
</dbReference>
<organism evidence="1 2">
    <name type="scientific">Trichinella pseudospiralis</name>
    <name type="common">Parasitic roundworm</name>
    <dbReference type="NCBI Taxonomy" id="6337"/>
    <lineage>
        <taxon>Eukaryota</taxon>
        <taxon>Metazoa</taxon>
        <taxon>Ecdysozoa</taxon>
        <taxon>Nematoda</taxon>
        <taxon>Enoplea</taxon>
        <taxon>Dorylaimia</taxon>
        <taxon>Trichinellida</taxon>
        <taxon>Trichinellidae</taxon>
        <taxon>Trichinella</taxon>
    </lineage>
</organism>
<name>A0A0V1GEN2_TRIPS</name>
<dbReference type="AlphaFoldDB" id="A0A0V1GEN2"/>
<accession>A0A0V1GEN2</accession>
<sequence>MPQCNMNSGNALLNSPNEYYLKKEMTLTAKSKYAFACLNFKFQTSKMAYINGS</sequence>
<reference evidence="1 2" key="1">
    <citation type="submission" date="2015-01" db="EMBL/GenBank/DDBJ databases">
        <title>Evolution of Trichinella species and genotypes.</title>
        <authorList>
            <person name="Korhonen P.K."/>
            <person name="Edoardo P."/>
            <person name="Giuseppe L.R."/>
            <person name="Gasser R.B."/>
        </authorList>
    </citation>
    <scope>NUCLEOTIDE SEQUENCE [LARGE SCALE GENOMIC DNA]</scope>
    <source>
        <strain evidence="1">ISS588</strain>
    </source>
</reference>
<comment type="caution">
    <text evidence="1">The sequence shown here is derived from an EMBL/GenBank/DDBJ whole genome shotgun (WGS) entry which is preliminary data.</text>
</comment>